<feature type="transmembrane region" description="Helical" evidence="10">
    <location>
        <begin position="68"/>
        <end position="90"/>
    </location>
</feature>
<reference evidence="12" key="1">
    <citation type="submission" date="2022-11" db="EMBL/GenBank/DDBJ databases">
        <authorList>
            <person name="Kikuchi T."/>
        </authorList>
    </citation>
    <scope>NUCLEOTIDE SEQUENCE</scope>
    <source>
        <strain evidence="12">PS1010</strain>
    </source>
</reference>
<sequence>MILILLIWYKSPKKLGSYKYLMLFSSFCSIFLSIMEIVARVNALSFGTSFVAFIDRRDSIFSFEIDKIILCVGCSCCGMIMYTSVIHFIFRLWAIERPSLKSSYGIDPKDVAIIGEYYYSPNKLNFYRNLGGLLVISVTMIISSGIIIYCGVRIFRKIRKIYEKGGAPGTKRLQTQLYKALVVQTILPLFLTIIPVGILNYFPLINIDLGIYSQIPNAIIAIYPIFEPLPALIIIDDYRIGFWNMVLARTNQSNDKETSMRISLFFIFLPSLFLIHCCDCAYLLVEPSFLLVEEDWKVSTSLPVTICPRNVKIISGDPTHYFDVIRINETCATLRLNTALDADKQDGFGGQGQSFSLVIAGPKKSRATLEIQIVDVNDNPPVFYNTISSLEVSESTEVETELFKVYTSDPDTGINGISRFSIDNEYFKVDKKRKCGNGKCSSSITLAKPLSFENKPIHVFNVTARDGDPHTNRTHIVTHTVTVNVKNEQNNPPVFENDFSKTINFKASDEIVVKIRAIDKDFSKVIKYSIEENAYFEIDEKSGEIRIRQIPPENQLISLEVTATEDDSAKLKTSAKINLMLTTTVTQQLCEYPIYEAKLIEGMGEFENPVKIKILGASNQNIRLIGGTESFAIENVNENEIELKISDKVKVASQNLDNAQLLIKSTSSGGQCRITLRSIQKEQLVPKMTPQKIKHSNIKFENDGYILEVVENKEPGEIVGIVRILGSKIDVDYSLSGENAQKFEIDGSSGEIKTKEKLDREEIARYHLTVKAETKDGSSAKMAVTINVLDENDNSPIFEKSEYVITIDEGKADKLQVTAKDSDDSKNGEIVYTILNKPQDLPIDISSEGLIFIGAIDRESLSSKTSDILLTIQAKDKGDPARSSEAKVIIKVRDINDNSPIFDNSRYSIILDANISPGGVFGNIHADDLDATSPNNYVTYSTADNRFKISDNGDIVFVGPGILSKDNYLEFNVTAKDGGIPENTAIAQVVINEHKSGLQNELTTEINSNDTMSKSEIKWLNAGMPGYNYEIVRATANGFDDKEVAKWIEIDRKSGRIHTISRIDPDLVKQIKLYISMRKGKREVPVELIINVVDTDEVIPSYPKNVMKFTTTESVTIGSTIADLHVENVSPKISTEYTLTITKGPKGKLKINPAGRIILEKQLDYEKEQIIEGKVTAKVRGKIASVRFEIKILDANDNRPVFKNGSIFSIYIEESAVLGTLLDLPYPLAVDKDSGNFALLKYSMTGDEGFFKIDASNSTIRLVAPLDYEKQRVHSLSVKCVDNDGKIPHHEVFASITVYVLDVNDNAPIIHNTDLTHLNVGEDATIGTVVTVLLITDADENGKQRLNVDINSTMFRVDDTFRLLVDAPLIGYAGQRLCSTLTVKDSSMKTSSPYCVTVYPAKNTHHNPLVISPKQNSIHYFDENIVYDELLRVKVLEEENAAGNVTFKLDEMFKKDWQMFNIDKDLGILTAKQPFDFEKKTVHEIKILACRSENCASTHLFISVNDRNDNCPMFPKQDVRLTVVENEKGRRQVGRIPAALDSDFHSDNTKVCYTTDTPMFIFDDPTLPILYTNSSFDREHQKQHQITITAYDCHLSCRDPHKTTNGTIVALIDVIDVNDNFPKFTQNIYTTTIVQGQSTGPIMTVTATDLDEEIDGLKYHIRGFIRTPSGTFSTQDSPLSIDELSGEISSNELLKEPSYQFNVVVTDSAGHEDTCSVSISVVTYAQQTELVFDSPFDLIMKSQKIIGEKLSNATGLQAIIDKCRQNSNFSLMLVHFIEEDGTFANVDRAVNLLMTSNSESRKDLRSTFGLREAFSPIPVQSKMPQIIIMAILIFFLVFIIGMCIWCRQRNNYERKLRHISAQASTVHTVTLGRPNQMTKSAVYGDVPIVRHPPPPPPLENLQSTEL</sequence>
<keyword evidence="6 10" id="KW-1133">Transmembrane helix</keyword>
<dbReference type="Pfam" id="PF00028">
    <property type="entry name" value="Cadherin"/>
    <property type="match status" value="3"/>
</dbReference>
<organism evidence="12 13">
    <name type="scientific">Caenorhabditis angaria</name>
    <dbReference type="NCBI Taxonomy" id="860376"/>
    <lineage>
        <taxon>Eukaryota</taxon>
        <taxon>Metazoa</taxon>
        <taxon>Ecdysozoa</taxon>
        <taxon>Nematoda</taxon>
        <taxon>Chromadorea</taxon>
        <taxon>Rhabditida</taxon>
        <taxon>Rhabditina</taxon>
        <taxon>Rhabditomorpha</taxon>
        <taxon>Rhabditoidea</taxon>
        <taxon>Rhabditidae</taxon>
        <taxon>Peloderinae</taxon>
        <taxon>Caenorhabditis</taxon>
    </lineage>
</organism>
<dbReference type="SUPFAM" id="SSF49313">
    <property type="entry name" value="Cadherin-like"/>
    <property type="match status" value="10"/>
</dbReference>
<dbReference type="PANTHER" id="PTHR24026:SF126">
    <property type="entry name" value="PROTOCADHERIN FAT 4"/>
    <property type="match status" value="1"/>
</dbReference>
<keyword evidence="8" id="KW-0325">Glycoprotein</keyword>
<dbReference type="SMART" id="SM00112">
    <property type="entry name" value="CA"/>
    <property type="match status" value="12"/>
</dbReference>
<feature type="transmembrane region" description="Helical" evidence="10">
    <location>
        <begin position="181"/>
        <end position="202"/>
    </location>
</feature>
<feature type="domain" description="Cadherin" evidence="11">
    <location>
        <begin position="980"/>
        <end position="1102"/>
    </location>
</feature>
<evidence type="ECO:0000313" key="13">
    <source>
        <dbReference type="Proteomes" id="UP001152747"/>
    </source>
</evidence>
<dbReference type="InterPro" id="IPR019428">
    <property type="entry name" value="7TM_GPCR_serpentine_rcpt_Str"/>
</dbReference>
<dbReference type="PANTHER" id="PTHR24026">
    <property type="entry name" value="FAT ATYPICAL CADHERIN-RELATED"/>
    <property type="match status" value="1"/>
</dbReference>
<dbReference type="OrthoDB" id="5799622at2759"/>
<dbReference type="PRINTS" id="PR00205">
    <property type="entry name" value="CADHERIN"/>
</dbReference>
<feature type="transmembrane region" description="Helical" evidence="10">
    <location>
        <begin position="262"/>
        <end position="285"/>
    </location>
</feature>
<dbReference type="InterPro" id="IPR020894">
    <property type="entry name" value="Cadherin_CS"/>
</dbReference>
<comment type="caution">
    <text evidence="12">The sequence shown here is derived from an EMBL/GenBank/DDBJ whole genome shotgun (WGS) entry which is preliminary data.</text>
</comment>
<feature type="domain" description="Cadherin" evidence="11">
    <location>
        <begin position="701"/>
        <end position="798"/>
    </location>
</feature>
<dbReference type="Gene3D" id="2.60.40.60">
    <property type="entry name" value="Cadherins"/>
    <property type="match status" value="12"/>
</dbReference>
<feature type="domain" description="Cadherin" evidence="11">
    <location>
        <begin position="384"/>
        <end position="495"/>
    </location>
</feature>
<evidence type="ECO:0000256" key="3">
    <source>
        <dbReference type="ARBA" id="ARBA00022692"/>
    </source>
</evidence>
<comment type="subcellular location">
    <subcellularLocation>
        <location evidence="1">Cell membrane</location>
    </subcellularLocation>
</comment>
<name>A0A9P1IQ37_9PELO</name>
<feature type="domain" description="Cadherin" evidence="11">
    <location>
        <begin position="799"/>
        <end position="902"/>
    </location>
</feature>
<evidence type="ECO:0000256" key="10">
    <source>
        <dbReference type="SAM" id="Phobius"/>
    </source>
</evidence>
<accession>A0A9P1IQ37</accession>
<keyword evidence="7 10" id="KW-0472">Membrane</keyword>
<keyword evidence="2" id="KW-1003">Cell membrane</keyword>
<dbReference type="SUPFAM" id="SSF81321">
    <property type="entry name" value="Family A G protein-coupled receptor-like"/>
    <property type="match status" value="1"/>
</dbReference>
<dbReference type="InterPro" id="IPR002126">
    <property type="entry name" value="Cadherin-like_dom"/>
</dbReference>
<feature type="domain" description="Cadherin" evidence="11">
    <location>
        <begin position="1515"/>
        <end position="1624"/>
    </location>
</feature>
<keyword evidence="3 10" id="KW-0812">Transmembrane</keyword>
<feature type="domain" description="Cadherin" evidence="11">
    <location>
        <begin position="1103"/>
        <end position="1202"/>
    </location>
</feature>
<gene>
    <name evidence="12" type="ORF">CAMP_LOCUS11621</name>
</gene>
<dbReference type="CDD" id="cd11304">
    <property type="entry name" value="Cadherin_repeat"/>
    <property type="match status" value="11"/>
</dbReference>
<keyword evidence="5 9" id="KW-0106">Calcium</keyword>
<evidence type="ECO:0000256" key="8">
    <source>
        <dbReference type="ARBA" id="ARBA00023180"/>
    </source>
</evidence>
<evidence type="ECO:0000259" key="11">
    <source>
        <dbReference type="PROSITE" id="PS50268"/>
    </source>
</evidence>
<protein>
    <recommendedName>
        <fullName evidence="11">Cadherin domain-containing protein</fullName>
    </recommendedName>
</protein>
<feature type="transmembrane region" description="Helical" evidence="10">
    <location>
        <begin position="214"/>
        <end position="235"/>
    </location>
</feature>
<feature type="domain" description="Cadherin" evidence="11">
    <location>
        <begin position="312"/>
        <end position="383"/>
    </location>
</feature>
<evidence type="ECO:0000256" key="7">
    <source>
        <dbReference type="ARBA" id="ARBA00023136"/>
    </source>
</evidence>
<dbReference type="GO" id="GO:0005509">
    <property type="term" value="F:calcium ion binding"/>
    <property type="evidence" value="ECO:0007669"/>
    <property type="project" value="UniProtKB-UniRule"/>
</dbReference>
<dbReference type="FunFam" id="2.60.40.60:FF:000011">
    <property type="entry name" value="Cadherin 1"/>
    <property type="match status" value="1"/>
</dbReference>
<dbReference type="PROSITE" id="PS00232">
    <property type="entry name" value="CADHERIN_1"/>
    <property type="match status" value="5"/>
</dbReference>
<evidence type="ECO:0000256" key="4">
    <source>
        <dbReference type="ARBA" id="ARBA00022737"/>
    </source>
</evidence>
<evidence type="ECO:0000256" key="1">
    <source>
        <dbReference type="ARBA" id="ARBA00004236"/>
    </source>
</evidence>
<evidence type="ECO:0000313" key="12">
    <source>
        <dbReference type="EMBL" id="CAI5448984.1"/>
    </source>
</evidence>
<evidence type="ECO:0000256" key="2">
    <source>
        <dbReference type="ARBA" id="ARBA00022475"/>
    </source>
</evidence>
<feature type="transmembrane region" description="Helical" evidence="10">
    <location>
        <begin position="20"/>
        <end position="47"/>
    </location>
</feature>
<evidence type="ECO:0000256" key="5">
    <source>
        <dbReference type="ARBA" id="ARBA00022837"/>
    </source>
</evidence>
<dbReference type="Proteomes" id="UP001152747">
    <property type="component" value="Unassembled WGS sequence"/>
</dbReference>
<dbReference type="EMBL" id="CANHGI010000004">
    <property type="protein sequence ID" value="CAI5448984.1"/>
    <property type="molecule type" value="Genomic_DNA"/>
</dbReference>
<evidence type="ECO:0000256" key="6">
    <source>
        <dbReference type="ARBA" id="ARBA00022989"/>
    </source>
</evidence>
<feature type="domain" description="Cadherin" evidence="11">
    <location>
        <begin position="512"/>
        <end position="595"/>
    </location>
</feature>
<keyword evidence="4" id="KW-0677">Repeat</keyword>
<feature type="domain" description="Cadherin" evidence="11">
    <location>
        <begin position="1204"/>
        <end position="1310"/>
    </location>
</feature>
<dbReference type="InterPro" id="IPR015919">
    <property type="entry name" value="Cadherin-like_sf"/>
</dbReference>
<dbReference type="GO" id="GO:0007156">
    <property type="term" value="P:homophilic cell adhesion via plasma membrane adhesion molecules"/>
    <property type="evidence" value="ECO:0007669"/>
    <property type="project" value="InterPro"/>
</dbReference>
<feature type="transmembrane region" description="Helical" evidence="10">
    <location>
        <begin position="1826"/>
        <end position="1846"/>
    </location>
</feature>
<feature type="transmembrane region" description="Helical" evidence="10">
    <location>
        <begin position="130"/>
        <end position="152"/>
    </location>
</feature>
<feature type="domain" description="Cadherin" evidence="11">
    <location>
        <begin position="1430"/>
        <end position="1514"/>
    </location>
</feature>
<dbReference type="Pfam" id="PF10326">
    <property type="entry name" value="7TM_GPCR_Str"/>
    <property type="match status" value="1"/>
</dbReference>
<keyword evidence="13" id="KW-1185">Reference proteome</keyword>
<feature type="domain" description="Cadherin" evidence="11">
    <location>
        <begin position="1625"/>
        <end position="1732"/>
    </location>
</feature>
<proteinExistence type="predicted"/>
<evidence type="ECO:0000256" key="9">
    <source>
        <dbReference type="PROSITE-ProRule" id="PRU00043"/>
    </source>
</evidence>
<dbReference type="PROSITE" id="PS50268">
    <property type="entry name" value="CADHERIN_2"/>
    <property type="match status" value="11"/>
</dbReference>
<dbReference type="GO" id="GO:0005886">
    <property type="term" value="C:plasma membrane"/>
    <property type="evidence" value="ECO:0007669"/>
    <property type="project" value="UniProtKB-SubCell"/>
</dbReference>